<dbReference type="SUPFAM" id="SSF56731">
    <property type="entry name" value="DNA primase core"/>
    <property type="match status" value="1"/>
</dbReference>
<evidence type="ECO:0000256" key="3">
    <source>
        <dbReference type="ARBA" id="ARBA00022833"/>
    </source>
</evidence>
<dbReference type="InterPro" id="IPR034151">
    <property type="entry name" value="TOPRIM_DnaG_bac"/>
</dbReference>
<evidence type="ECO:0000259" key="4">
    <source>
        <dbReference type="SMART" id="SM00400"/>
    </source>
</evidence>
<dbReference type="PANTHER" id="PTHR30313">
    <property type="entry name" value="DNA PRIMASE"/>
    <property type="match status" value="1"/>
</dbReference>
<dbReference type="SMART" id="SM00400">
    <property type="entry name" value="ZnF_CHCC"/>
    <property type="match status" value="1"/>
</dbReference>
<comment type="caution">
    <text evidence="5">The sequence shown here is derived from an EMBL/GenBank/DDBJ whole genome shotgun (WGS) entry which is preliminary data.</text>
</comment>
<dbReference type="Pfam" id="PF13155">
    <property type="entry name" value="Toprim_2"/>
    <property type="match status" value="1"/>
</dbReference>
<dbReference type="SUPFAM" id="SSF57783">
    <property type="entry name" value="Zinc beta-ribbon"/>
    <property type="match status" value="1"/>
</dbReference>
<dbReference type="GO" id="GO:0006269">
    <property type="term" value="P:DNA replication, synthesis of primer"/>
    <property type="evidence" value="ECO:0007669"/>
    <property type="project" value="TreeGrafter"/>
</dbReference>
<dbReference type="Pfam" id="PF01807">
    <property type="entry name" value="Zn_ribbon_DnaG"/>
    <property type="match status" value="1"/>
</dbReference>
<keyword evidence="1" id="KW-0479">Metal-binding</keyword>
<dbReference type="InterPro" id="IPR050219">
    <property type="entry name" value="DnaG_primase"/>
</dbReference>
<organism evidence="5 6">
    <name type="scientific">Helicobacter mehlei</name>
    <dbReference type="NCBI Taxonomy" id="2316080"/>
    <lineage>
        <taxon>Bacteria</taxon>
        <taxon>Pseudomonadati</taxon>
        <taxon>Campylobacterota</taxon>
        <taxon>Epsilonproteobacteria</taxon>
        <taxon>Campylobacterales</taxon>
        <taxon>Helicobacteraceae</taxon>
        <taxon>Helicobacter</taxon>
    </lineage>
</organism>
<dbReference type="AlphaFoldDB" id="A0A553UMN3"/>
<accession>A0A553UMN3</accession>
<dbReference type="PANTHER" id="PTHR30313:SF2">
    <property type="entry name" value="DNA PRIMASE"/>
    <property type="match status" value="1"/>
</dbReference>
<dbReference type="EMBL" id="VKGC01000019">
    <property type="protein sequence ID" value="TSA81486.1"/>
    <property type="molecule type" value="Genomic_DNA"/>
</dbReference>
<dbReference type="InterPro" id="IPR037068">
    <property type="entry name" value="DNA_primase_core_N_sf"/>
</dbReference>
<dbReference type="RefSeq" id="WP_143928439.1">
    <property type="nucleotide sequence ID" value="NZ_VKGC01000019.1"/>
</dbReference>
<protein>
    <submittedName>
        <fullName evidence="5">Toprim domain-containing protein</fullName>
    </submittedName>
</protein>
<dbReference type="Gene3D" id="3.90.580.10">
    <property type="entry name" value="Zinc finger, CHC2-type domain"/>
    <property type="match status" value="1"/>
</dbReference>
<keyword evidence="3" id="KW-0862">Zinc</keyword>
<dbReference type="InterPro" id="IPR036977">
    <property type="entry name" value="DNA_primase_Znf_CHC2"/>
</dbReference>
<dbReference type="GO" id="GO:0008270">
    <property type="term" value="F:zinc ion binding"/>
    <property type="evidence" value="ECO:0007669"/>
    <property type="project" value="UniProtKB-KW"/>
</dbReference>
<feature type="domain" description="Zinc finger CHC2-type" evidence="4">
    <location>
        <begin position="34"/>
        <end position="88"/>
    </location>
</feature>
<dbReference type="Gene3D" id="3.40.1360.10">
    <property type="match status" value="1"/>
</dbReference>
<keyword evidence="6" id="KW-1185">Reference proteome</keyword>
<dbReference type="GO" id="GO:0005737">
    <property type="term" value="C:cytoplasm"/>
    <property type="evidence" value="ECO:0007669"/>
    <property type="project" value="TreeGrafter"/>
</dbReference>
<evidence type="ECO:0000256" key="2">
    <source>
        <dbReference type="ARBA" id="ARBA00022771"/>
    </source>
</evidence>
<dbReference type="CDD" id="cd03364">
    <property type="entry name" value="TOPRIM_DnaG_primases"/>
    <property type="match status" value="1"/>
</dbReference>
<name>A0A553UMN3_9HELI</name>
<evidence type="ECO:0000313" key="6">
    <source>
        <dbReference type="Proteomes" id="UP000319322"/>
    </source>
</evidence>
<dbReference type="Gene3D" id="3.90.980.10">
    <property type="entry name" value="DNA primase, catalytic core, N-terminal domain"/>
    <property type="match status" value="1"/>
</dbReference>
<gene>
    <name evidence="5" type="ORF">FNE76_06530</name>
</gene>
<dbReference type="Proteomes" id="UP000319322">
    <property type="component" value="Unassembled WGS sequence"/>
</dbReference>
<sequence length="533" mass="60196">MIKAESLAALKEKADIIEFFCKLGHTPKRAGNVFLMHCPLHGERTPSFAINPRKNTWRCYGCGEGGNIIDFIVATQGLSFYNAAFEAARIAGIELEITHHKQEKPMPGYAILDHAHRLFQKALLEDMIVLDYLAQRGINQESARYFELGLCTPATTTQLKKAYSLEDLQECGLFNGRGHFCAFENRLIFAYKDARKRVVGFSGRTLSSDEARTAKYFNSRESAYFKKSETLWNIDRALNAIIQKKQVIITEGFFDAMLFGVHGYPHAVCISGTGFNQGHLDYFSKMGVEIALCLDNDGPGHKATMRALKMCFTPNEPYSLVCVIRLKNSSTKDVGSCPKKKPEMYKINGFKYFANARLSPEYPPQERDKNYKELMGLVGGWSPFLKHACLEILGAHAPKQVRQEISEAKSKLEANSPHLQKGYTANRLWPEGCIFATMLKDLAFRFTAQRYLSAQDFQYPKVFEALINNKVAGLESLATRYEAIWPPDQAMVLRAFKLKALERDLRKAIGEENFSYASALFDKIKQMQVAQEG</sequence>
<dbReference type="Pfam" id="PF08275">
    <property type="entry name" value="DNAG_N"/>
    <property type="match status" value="1"/>
</dbReference>
<dbReference type="InterPro" id="IPR002694">
    <property type="entry name" value="Znf_CHC2"/>
</dbReference>
<dbReference type="GO" id="GO:0003677">
    <property type="term" value="F:DNA binding"/>
    <property type="evidence" value="ECO:0007669"/>
    <property type="project" value="InterPro"/>
</dbReference>
<dbReference type="InterPro" id="IPR013264">
    <property type="entry name" value="DNAG_N"/>
</dbReference>
<keyword evidence="2" id="KW-0863">Zinc-finger</keyword>
<reference evidence="5" key="1">
    <citation type="submission" date="2019-07" db="EMBL/GenBank/DDBJ databases">
        <title>Helicobacter labacensis sp. nov., Helicobacter mehlei sp. nov. and Helicobacter vulpis sp. nov., isolated from gastric mucosa of red fox (Vulpis vulpis).</title>
        <authorList>
            <person name="Kusar D."/>
            <person name="Gruntar I."/>
            <person name="Pate M."/>
            <person name="Zajc U."/>
            <person name="Ocepek M."/>
        </authorList>
    </citation>
    <scope>NUCLEOTIDE SEQUENCE [LARGE SCALE GENOMIC DNA]</scope>
    <source>
        <strain evidence="5">L8b</strain>
    </source>
</reference>
<dbReference type="GO" id="GO:0003899">
    <property type="term" value="F:DNA-directed RNA polymerase activity"/>
    <property type="evidence" value="ECO:0007669"/>
    <property type="project" value="InterPro"/>
</dbReference>
<evidence type="ECO:0000256" key="1">
    <source>
        <dbReference type="ARBA" id="ARBA00022723"/>
    </source>
</evidence>
<reference evidence="5" key="2">
    <citation type="submission" date="2019-07" db="EMBL/GenBank/DDBJ databases">
        <authorList>
            <person name="Papic B."/>
        </authorList>
    </citation>
    <scope>NUCLEOTIDE SEQUENCE [LARGE SCALE GENOMIC DNA]</scope>
    <source>
        <strain evidence="5">L8b</strain>
    </source>
</reference>
<evidence type="ECO:0000313" key="5">
    <source>
        <dbReference type="EMBL" id="TSA81486.1"/>
    </source>
</evidence>
<proteinExistence type="predicted"/>